<feature type="compositionally biased region" description="Low complexity" evidence="1">
    <location>
        <begin position="30"/>
        <end position="44"/>
    </location>
</feature>
<sequence length="337" mass="36322">MSKTKTKKHRRELKRDSARKIAAARRKTKSQSTTTKPPSTTPHAPSKKHKHNPNPTATTTPSKPTPAPAPKPHTQASQKPPMPFGVYDKILLVGEGDFSFTRSLVVSHGCANVTATSYDSEAEVRRKYPSFEAVEKELSGLTPAVPLFYGVDAGKLGGYKGGEGGWDTIAFMFPHTGGLTTDVNRQARANQALLISFFTACLSPSSSPAKRKTPPRAAPAPFLKTGGKVVVALFEGEAYELWCIRNLARHVGLKVVGSWRFEWGEYPGYAHVRTVGTLEGGGGWRGEERAARLYVFEKVADGGGGGEGVEKRKKKGKGRRGRGDSGSASENSEDEGD</sequence>
<evidence type="ECO:0000256" key="1">
    <source>
        <dbReference type="SAM" id="MobiDB-lite"/>
    </source>
</evidence>
<dbReference type="AlphaFoldDB" id="A0A6A5TYY1"/>
<accession>A0A6A5TYY1</accession>
<evidence type="ECO:0000313" key="3">
    <source>
        <dbReference type="EMBL" id="KAF1957648.1"/>
    </source>
</evidence>
<dbReference type="GO" id="GO:0070042">
    <property type="term" value="F:rRNA (uridine-N3-)-methyltransferase activity"/>
    <property type="evidence" value="ECO:0007669"/>
    <property type="project" value="InterPro"/>
</dbReference>
<feature type="compositionally biased region" description="Basic residues" evidence="1">
    <location>
        <begin position="1"/>
        <end position="12"/>
    </location>
</feature>
<feature type="region of interest" description="Disordered" evidence="1">
    <location>
        <begin position="300"/>
        <end position="337"/>
    </location>
</feature>
<dbReference type="Proteomes" id="UP000800035">
    <property type="component" value="Unassembled WGS sequence"/>
</dbReference>
<proteinExistence type="predicted"/>
<feature type="domain" description="25S rRNA (uridine-N(3))-methyltransferase BMT5-like" evidence="2">
    <location>
        <begin position="91"/>
        <end position="273"/>
    </location>
</feature>
<evidence type="ECO:0000313" key="4">
    <source>
        <dbReference type="Proteomes" id="UP000800035"/>
    </source>
</evidence>
<evidence type="ECO:0000259" key="2">
    <source>
        <dbReference type="Pfam" id="PF10354"/>
    </source>
</evidence>
<protein>
    <recommendedName>
        <fullName evidence="2">25S rRNA (uridine-N(3))-methyltransferase BMT5-like domain-containing protein</fullName>
    </recommendedName>
</protein>
<dbReference type="GO" id="GO:0005737">
    <property type="term" value="C:cytoplasm"/>
    <property type="evidence" value="ECO:0007669"/>
    <property type="project" value="TreeGrafter"/>
</dbReference>
<feature type="region of interest" description="Disordered" evidence="1">
    <location>
        <begin position="1"/>
        <end position="82"/>
    </location>
</feature>
<dbReference type="Pfam" id="PF10354">
    <property type="entry name" value="BMT5-like"/>
    <property type="match status" value="1"/>
</dbReference>
<name>A0A6A5TYY1_9PLEO</name>
<gene>
    <name evidence="3" type="ORF">CC80DRAFT_471072</name>
</gene>
<dbReference type="PANTHER" id="PTHR11538:SF26">
    <property type="entry name" value="FERREDOXIN-FOLD ANTICODON-BINDING DOMAIN-CONTAINING PROTEIN 1"/>
    <property type="match status" value="1"/>
</dbReference>
<reference evidence="3" key="1">
    <citation type="journal article" date="2020" name="Stud. Mycol.">
        <title>101 Dothideomycetes genomes: a test case for predicting lifestyles and emergence of pathogens.</title>
        <authorList>
            <person name="Haridas S."/>
            <person name="Albert R."/>
            <person name="Binder M."/>
            <person name="Bloem J."/>
            <person name="Labutti K."/>
            <person name="Salamov A."/>
            <person name="Andreopoulos B."/>
            <person name="Baker S."/>
            <person name="Barry K."/>
            <person name="Bills G."/>
            <person name="Bluhm B."/>
            <person name="Cannon C."/>
            <person name="Castanera R."/>
            <person name="Culley D."/>
            <person name="Daum C."/>
            <person name="Ezra D."/>
            <person name="Gonzalez J."/>
            <person name="Henrissat B."/>
            <person name="Kuo A."/>
            <person name="Liang C."/>
            <person name="Lipzen A."/>
            <person name="Lutzoni F."/>
            <person name="Magnuson J."/>
            <person name="Mondo S."/>
            <person name="Nolan M."/>
            <person name="Ohm R."/>
            <person name="Pangilinan J."/>
            <person name="Park H.-J."/>
            <person name="Ramirez L."/>
            <person name="Alfaro M."/>
            <person name="Sun H."/>
            <person name="Tritt A."/>
            <person name="Yoshinaga Y."/>
            <person name="Zwiers L.-H."/>
            <person name="Turgeon B."/>
            <person name="Goodwin S."/>
            <person name="Spatafora J."/>
            <person name="Crous P."/>
            <person name="Grigoriev I."/>
        </authorList>
    </citation>
    <scope>NUCLEOTIDE SEQUENCE</scope>
    <source>
        <strain evidence="3">CBS 675.92</strain>
    </source>
</reference>
<dbReference type="GO" id="GO:0070475">
    <property type="term" value="P:rRNA base methylation"/>
    <property type="evidence" value="ECO:0007669"/>
    <property type="project" value="InterPro"/>
</dbReference>
<dbReference type="EMBL" id="ML976989">
    <property type="protein sequence ID" value="KAF1957648.1"/>
    <property type="molecule type" value="Genomic_DNA"/>
</dbReference>
<keyword evidence="4" id="KW-1185">Reference proteome</keyword>
<dbReference type="PANTHER" id="PTHR11538">
    <property type="entry name" value="PHENYLALANYL-TRNA SYNTHETASE"/>
    <property type="match status" value="1"/>
</dbReference>
<feature type="compositionally biased region" description="Basic residues" evidence="1">
    <location>
        <begin position="311"/>
        <end position="320"/>
    </location>
</feature>
<feature type="compositionally biased region" description="Low complexity" evidence="1">
    <location>
        <begin position="53"/>
        <end position="62"/>
    </location>
</feature>
<organism evidence="3 4">
    <name type="scientific">Byssothecium circinans</name>
    <dbReference type="NCBI Taxonomy" id="147558"/>
    <lineage>
        <taxon>Eukaryota</taxon>
        <taxon>Fungi</taxon>
        <taxon>Dikarya</taxon>
        <taxon>Ascomycota</taxon>
        <taxon>Pezizomycotina</taxon>
        <taxon>Dothideomycetes</taxon>
        <taxon>Pleosporomycetidae</taxon>
        <taxon>Pleosporales</taxon>
        <taxon>Massarineae</taxon>
        <taxon>Massarinaceae</taxon>
        <taxon>Byssothecium</taxon>
    </lineage>
</organism>
<dbReference type="InterPro" id="IPR019446">
    <property type="entry name" value="BMT5-like"/>
</dbReference>
<dbReference type="OrthoDB" id="273345at2759"/>